<dbReference type="PANTHER" id="PTHR23416">
    <property type="entry name" value="SIALIC ACID SYNTHASE-RELATED"/>
    <property type="match status" value="1"/>
</dbReference>
<keyword evidence="2" id="KW-0677">Repeat</keyword>
<protein>
    <submittedName>
        <fullName evidence="3">Acyltransferase</fullName>
    </submittedName>
</protein>
<dbReference type="InterPro" id="IPR018357">
    <property type="entry name" value="Hexapep_transf_CS"/>
</dbReference>
<accession>A0ABT2TKE4</accession>
<gene>
    <name evidence="3" type="ORF">OCV88_10100</name>
</gene>
<dbReference type="Pfam" id="PF00132">
    <property type="entry name" value="Hexapep"/>
    <property type="match status" value="1"/>
</dbReference>
<dbReference type="Gene3D" id="2.160.10.10">
    <property type="entry name" value="Hexapeptide repeat proteins"/>
    <property type="match status" value="1"/>
</dbReference>
<evidence type="ECO:0000313" key="3">
    <source>
        <dbReference type="EMBL" id="MCU6762684.1"/>
    </source>
</evidence>
<keyword evidence="1" id="KW-0808">Transferase</keyword>
<dbReference type="CDD" id="cd04647">
    <property type="entry name" value="LbH_MAT_like"/>
    <property type="match status" value="1"/>
</dbReference>
<evidence type="ECO:0000256" key="2">
    <source>
        <dbReference type="ARBA" id="ARBA00022737"/>
    </source>
</evidence>
<dbReference type="InterPro" id="IPR001451">
    <property type="entry name" value="Hexapep"/>
</dbReference>
<keyword evidence="3" id="KW-0012">Acyltransferase</keyword>
<organism evidence="3 4">
    <name type="scientific">Brotonthovivens ammoniilytica</name>
    <dbReference type="NCBI Taxonomy" id="2981725"/>
    <lineage>
        <taxon>Bacteria</taxon>
        <taxon>Bacillati</taxon>
        <taxon>Bacillota</taxon>
        <taxon>Clostridia</taxon>
        <taxon>Lachnospirales</taxon>
        <taxon>Lachnospiraceae</taxon>
        <taxon>Brotonthovivens</taxon>
    </lineage>
</organism>
<comment type="caution">
    <text evidence="3">The sequence shown here is derived from an EMBL/GenBank/DDBJ whole genome shotgun (WGS) entry which is preliminary data.</text>
</comment>
<dbReference type="InterPro" id="IPR011004">
    <property type="entry name" value="Trimer_LpxA-like_sf"/>
</dbReference>
<proteinExistence type="predicted"/>
<reference evidence="3 4" key="1">
    <citation type="journal article" date="2021" name="ISME Commun">
        <title>Automated analysis of genomic sequences facilitates high-throughput and comprehensive description of bacteria.</title>
        <authorList>
            <person name="Hitch T.C.A."/>
        </authorList>
    </citation>
    <scope>NUCLEOTIDE SEQUENCE [LARGE SCALE GENOMIC DNA]</scope>
    <source>
        <strain evidence="3 4">Sanger_109</strain>
    </source>
</reference>
<dbReference type="InterPro" id="IPR051159">
    <property type="entry name" value="Hexapeptide_acetyltransf"/>
</dbReference>
<dbReference type="GO" id="GO:0016746">
    <property type="term" value="F:acyltransferase activity"/>
    <property type="evidence" value="ECO:0007669"/>
    <property type="project" value="UniProtKB-KW"/>
</dbReference>
<dbReference type="Proteomes" id="UP001652442">
    <property type="component" value="Unassembled WGS sequence"/>
</dbReference>
<sequence>MKKLKNLMKRYQIFVRKFWFQLLKNGFSRADYLRKHDILAEIGENVYFYSRIMPADPKLLKIHSNVSIATNVRFVNHDRIDVVLSGMFDKKYGKKYDCIEIMDNVFIGADVIVLPGVKIGPNAIVGAGSVVTHDVLPGTVVGGSPARKIASFDETIEKRLKPVKPVSSPEKLWAEFNKKHKD</sequence>
<dbReference type="EMBL" id="JAOQJQ010000004">
    <property type="protein sequence ID" value="MCU6762684.1"/>
    <property type="molecule type" value="Genomic_DNA"/>
</dbReference>
<dbReference type="SUPFAM" id="SSF51161">
    <property type="entry name" value="Trimeric LpxA-like enzymes"/>
    <property type="match status" value="1"/>
</dbReference>
<keyword evidence="4" id="KW-1185">Reference proteome</keyword>
<name>A0ABT2TKE4_9FIRM</name>
<dbReference type="PROSITE" id="PS00101">
    <property type="entry name" value="HEXAPEP_TRANSFERASES"/>
    <property type="match status" value="1"/>
</dbReference>
<evidence type="ECO:0000313" key="4">
    <source>
        <dbReference type="Proteomes" id="UP001652442"/>
    </source>
</evidence>
<evidence type="ECO:0000256" key="1">
    <source>
        <dbReference type="ARBA" id="ARBA00022679"/>
    </source>
</evidence>
<dbReference type="RefSeq" id="WP_158425392.1">
    <property type="nucleotide sequence ID" value="NZ_JAOQJQ010000004.1"/>
</dbReference>